<organism evidence="1">
    <name type="scientific">bioreactor metagenome</name>
    <dbReference type="NCBI Taxonomy" id="1076179"/>
    <lineage>
        <taxon>unclassified sequences</taxon>
        <taxon>metagenomes</taxon>
        <taxon>ecological metagenomes</taxon>
    </lineage>
</organism>
<name>A0A645E2Z5_9ZZZZ</name>
<sequence length="84" mass="9370">MAEKLITHSRLLVLLTIIPLLIFSCTEDIIEENGRKNILNNNVVTITTVIDANNSSTRSSLIREGAQLKLIGQKTIKFGYTVKE</sequence>
<dbReference type="EMBL" id="VSSQ01042215">
    <property type="protein sequence ID" value="MPM95758.1"/>
    <property type="molecule type" value="Genomic_DNA"/>
</dbReference>
<protein>
    <submittedName>
        <fullName evidence="1">Uncharacterized protein</fullName>
    </submittedName>
</protein>
<reference evidence="1" key="1">
    <citation type="submission" date="2019-08" db="EMBL/GenBank/DDBJ databases">
        <authorList>
            <person name="Kucharzyk K."/>
            <person name="Murdoch R.W."/>
            <person name="Higgins S."/>
            <person name="Loffler F."/>
        </authorList>
    </citation>
    <scope>NUCLEOTIDE SEQUENCE</scope>
</reference>
<evidence type="ECO:0000313" key="1">
    <source>
        <dbReference type="EMBL" id="MPM95758.1"/>
    </source>
</evidence>
<comment type="caution">
    <text evidence="1">The sequence shown here is derived from an EMBL/GenBank/DDBJ whole genome shotgun (WGS) entry which is preliminary data.</text>
</comment>
<proteinExistence type="predicted"/>
<dbReference type="PROSITE" id="PS51257">
    <property type="entry name" value="PROKAR_LIPOPROTEIN"/>
    <property type="match status" value="1"/>
</dbReference>
<gene>
    <name evidence="1" type="ORF">SDC9_142913</name>
</gene>
<dbReference type="AlphaFoldDB" id="A0A645E2Z5"/>
<accession>A0A645E2Z5</accession>